<dbReference type="FunFam" id="2.60.40.10:FF:000328">
    <property type="entry name" value="CLUMA_CG000981, isoform A"/>
    <property type="match status" value="1"/>
</dbReference>
<dbReference type="Gene3D" id="2.60.40.10">
    <property type="entry name" value="Immunoglobulins"/>
    <property type="match status" value="2"/>
</dbReference>
<dbReference type="EMBL" id="JXJN01018305">
    <property type="status" value="NOT_ANNOTATED_CDS"/>
    <property type="molecule type" value="Genomic_DNA"/>
</dbReference>
<dbReference type="AlphaFoldDB" id="A0A1B0BQ09"/>
<feature type="domain" description="Ig-like" evidence="9">
    <location>
        <begin position="104"/>
        <end position="193"/>
    </location>
</feature>
<dbReference type="InterPro" id="IPR051170">
    <property type="entry name" value="Neural/epithelial_adhesion"/>
</dbReference>
<dbReference type="Pfam" id="PF13927">
    <property type="entry name" value="Ig_3"/>
    <property type="match status" value="1"/>
</dbReference>
<evidence type="ECO:0000256" key="5">
    <source>
        <dbReference type="ARBA" id="ARBA00023136"/>
    </source>
</evidence>
<dbReference type="SMART" id="SM00408">
    <property type="entry name" value="IGc2"/>
    <property type="match status" value="2"/>
</dbReference>
<dbReference type="InterPro" id="IPR003598">
    <property type="entry name" value="Ig_sub2"/>
</dbReference>
<dbReference type="SUPFAM" id="SSF48726">
    <property type="entry name" value="Immunoglobulin"/>
    <property type="match status" value="2"/>
</dbReference>
<reference evidence="10" key="2">
    <citation type="submission" date="2020-05" db="UniProtKB">
        <authorList>
            <consortium name="EnsemblMetazoa"/>
        </authorList>
    </citation>
    <scope>IDENTIFICATION</scope>
    <source>
        <strain evidence="10">IAEA</strain>
    </source>
</reference>
<dbReference type="GO" id="GO:0005886">
    <property type="term" value="C:plasma membrane"/>
    <property type="evidence" value="ECO:0007669"/>
    <property type="project" value="UniProtKB-SubCell"/>
</dbReference>
<reference evidence="11" key="1">
    <citation type="submission" date="2015-01" db="EMBL/GenBank/DDBJ databases">
        <authorList>
            <person name="Aksoy S."/>
            <person name="Warren W."/>
            <person name="Wilson R.K."/>
        </authorList>
    </citation>
    <scope>NUCLEOTIDE SEQUENCE [LARGE SCALE GENOMIC DNA]</scope>
    <source>
        <strain evidence="11">IAEA</strain>
    </source>
</reference>
<dbReference type="InterPro" id="IPR013783">
    <property type="entry name" value="Ig-like_fold"/>
</dbReference>
<dbReference type="Proteomes" id="UP000092460">
    <property type="component" value="Unassembled WGS sequence"/>
</dbReference>
<evidence type="ECO:0000313" key="10">
    <source>
        <dbReference type="EnsemblMetazoa" id="GPPI036965-PA"/>
    </source>
</evidence>
<keyword evidence="4" id="KW-0677">Repeat</keyword>
<evidence type="ECO:0000256" key="2">
    <source>
        <dbReference type="ARBA" id="ARBA00022475"/>
    </source>
</evidence>
<evidence type="ECO:0000256" key="3">
    <source>
        <dbReference type="ARBA" id="ARBA00022729"/>
    </source>
</evidence>
<dbReference type="FunFam" id="2.60.40.10:FF:000392">
    <property type="entry name" value="CLUMA_CG000981, isoform A"/>
    <property type="match status" value="1"/>
</dbReference>
<keyword evidence="11" id="KW-1185">Reference proteome</keyword>
<keyword evidence="6" id="KW-1015">Disulfide bond</keyword>
<dbReference type="PANTHER" id="PTHR12231">
    <property type="entry name" value="CTX-RELATED TYPE I TRANSMEMBRANE PROTEIN"/>
    <property type="match status" value="1"/>
</dbReference>
<dbReference type="EMBL" id="JXJN01018304">
    <property type="status" value="NOT_ANNOTATED_CDS"/>
    <property type="molecule type" value="Genomic_DNA"/>
</dbReference>
<evidence type="ECO:0000256" key="8">
    <source>
        <dbReference type="ARBA" id="ARBA00023319"/>
    </source>
</evidence>
<sequence>MPRFAEPVANVTVSVGRDALLACVVENLKGYKVAWVRVDTQTILSIHHNVISQNNRISLTYNDHRSWYLHIKEVEETDRGWYMCQVNTDPMRSRKGYLQVVVPPLIVETMTSNDMVVREGLNVTLMCKARGYPEPYVMWRREDGEEMLIGGEHVNVVDGELLLITKVSRLHMAAYLCVASNGVPPSIIPPMLSIPNQLEGAYVGQDVVLECHTEAYPASINYWTTERGDMIISGE</sequence>
<keyword evidence="2" id="KW-1003">Cell membrane</keyword>
<evidence type="ECO:0000313" key="11">
    <source>
        <dbReference type="Proteomes" id="UP000092460"/>
    </source>
</evidence>
<protein>
    <recommendedName>
        <fullName evidence="9">Ig-like domain-containing protein</fullName>
    </recommendedName>
</protein>
<keyword evidence="3" id="KW-0732">Signal</keyword>
<proteinExistence type="predicted"/>
<dbReference type="STRING" id="67801.A0A1B0BQ09"/>
<keyword evidence="8" id="KW-0393">Immunoglobulin domain</keyword>
<dbReference type="EMBL" id="JXJN01018306">
    <property type="status" value="NOT_ANNOTATED_CDS"/>
    <property type="molecule type" value="Genomic_DNA"/>
</dbReference>
<dbReference type="PROSITE" id="PS50835">
    <property type="entry name" value="IG_LIKE"/>
    <property type="match status" value="2"/>
</dbReference>
<dbReference type="GO" id="GO:0043005">
    <property type="term" value="C:neuron projection"/>
    <property type="evidence" value="ECO:0007669"/>
    <property type="project" value="TreeGrafter"/>
</dbReference>
<accession>A0A1B0BQ09</accession>
<evidence type="ECO:0000256" key="6">
    <source>
        <dbReference type="ARBA" id="ARBA00023157"/>
    </source>
</evidence>
<dbReference type="SMART" id="SM00409">
    <property type="entry name" value="IG"/>
    <property type="match status" value="2"/>
</dbReference>
<evidence type="ECO:0000259" key="9">
    <source>
        <dbReference type="PROSITE" id="PS50835"/>
    </source>
</evidence>
<dbReference type="InterPro" id="IPR013098">
    <property type="entry name" value="Ig_I-set"/>
</dbReference>
<dbReference type="EnsemblMetazoa" id="GPPI036965-RA">
    <property type="protein sequence ID" value="GPPI036965-PA"/>
    <property type="gene ID" value="GPPI036965"/>
</dbReference>
<dbReference type="Pfam" id="PF07679">
    <property type="entry name" value="I-set"/>
    <property type="match status" value="1"/>
</dbReference>
<feature type="domain" description="Ig-like" evidence="9">
    <location>
        <begin position="2"/>
        <end position="87"/>
    </location>
</feature>
<dbReference type="InterPro" id="IPR036179">
    <property type="entry name" value="Ig-like_dom_sf"/>
</dbReference>
<keyword evidence="5" id="KW-0472">Membrane</keyword>
<comment type="subcellular location">
    <subcellularLocation>
        <location evidence="1">Cell membrane</location>
    </subcellularLocation>
</comment>
<evidence type="ECO:0000256" key="1">
    <source>
        <dbReference type="ARBA" id="ARBA00004236"/>
    </source>
</evidence>
<keyword evidence="7" id="KW-0325">Glycoprotein</keyword>
<evidence type="ECO:0000256" key="7">
    <source>
        <dbReference type="ARBA" id="ARBA00023180"/>
    </source>
</evidence>
<dbReference type="InterPro" id="IPR007110">
    <property type="entry name" value="Ig-like_dom"/>
</dbReference>
<evidence type="ECO:0000256" key="4">
    <source>
        <dbReference type="ARBA" id="ARBA00022737"/>
    </source>
</evidence>
<dbReference type="VEuPathDB" id="VectorBase:GPPI036965"/>
<name>A0A1B0BQ09_9MUSC</name>
<organism evidence="10 11">
    <name type="scientific">Glossina palpalis gambiensis</name>
    <dbReference type="NCBI Taxonomy" id="67801"/>
    <lineage>
        <taxon>Eukaryota</taxon>
        <taxon>Metazoa</taxon>
        <taxon>Ecdysozoa</taxon>
        <taxon>Arthropoda</taxon>
        <taxon>Hexapoda</taxon>
        <taxon>Insecta</taxon>
        <taxon>Pterygota</taxon>
        <taxon>Neoptera</taxon>
        <taxon>Endopterygota</taxon>
        <taxon>Diptera</taxon>
        <taxon>Brachycera</taxon>
        <taxon>Muscomorpha</taxon>
        <taxon>Hippoboscoidea</taxon>
        <taxon>Glossinidae</taxon>
        <taxon>Glossina</taxon>
    </lineage>
</organism>
<dbReference type="PANTHER" id="PTHR12231:SF253">
    <property type="entry name" value="DPR-INTERACTING PROTEIN ETA, ISOFORM B-RELATED"/>
    <property type="match status" value="1"/>
</dbReference>
<dbReference type="InterPro" id="IPR003599">
    <property type="entry name" value="Ig_sub"/>
</dbReference>